<dbReference type="eggNOG" id="COG2832">
    <property type="taxonomic scope" value="Bacteria"/>
</dbReference>
<dbReference type="GO" id="GO:0005886">
    <property type="term" value="C:plasma membrane"/>
    <property type="evidence" value="ECO:0007669"/>
    <property type="project" value="TreeGrafter"/>
</dbReference>
<dbReference type="OrthoDB" id="5690292at2"/>
<gene>
    <name evidence="2" type="ORF">CLOHIR_00312</name>
</gene>
<protein>
    <recommendedName>
        <fullName evidence="4">DUF454 domain-containing protein</fullName>
    </recommendedName>
</protein>
<feature type="transmembrane region" description="Helical" evidence="1">
    <location>
        <begin position="74"/>
        <end position="91"/>
    </location>
</feature>
<dbReference type="Proteomes" id="UP000003178">
    <property type="component" value="Unassembled WGS sequence"/>
</dbReference>
<keyword evidence="3" id="KW-1185">Reference proteome</keyword>
<dbReference type="InterPro" id="IPR007401">
    <property type="entry name" value="DUF454"/>
</dbReference>
<keyword evidence="1" id="KW-0812">Transmembrane</keyword>
<reference evidence="2 3" key="1">
    <citation type="submission" date="2008-09" db="EMBL/GenBank/DDBJ databases">
        <authorList>
            <person name="Fulton L."/>
            <person name="Clifton S."/>
            <person name="Fulton B."/>
            <person name="Xu J."/>
            <person name="Minx P."/>
            <person name="Pepin K.H."/>
            <person name="Johnson M."/>
            <person name="Thiruvilangam P."/>
            <person name="Bhonagiri V."/>
            <person name="Nash W.E."/>
            <person name="Mardis E.R."/>
            <person name="Wilson R.K."/>
        </authorList>
    </citation>
    <scope>NUCLEOTIDE SEQUENCE [LARGE SCALE GENOMIC DNA]</scope>
    <source>
        <strain evidence="2 3">DSM 13275</strain>
    </source>
</reference>
<organism evidence="2 3">
    <name type="scientific">Peptacetobacter hiranonis (strain DSM 13275 / JCM 10541 / KCTC 15199 / TO-931)</name>
    <name type="common">Clostridium hiranonis</name>
    <dbReference type="NCBI Taxonomy" id="500633"/>
    <lineage>
        <taxon>Bacteria</taxon>
        <taxon>Bacillati</taxon>
        <taxon>Bacillota</taxon>
        <taxon>Clostridia</taxon>
        <taxon>Peptostreptococcales</taxon>
        <taxon>Peptostreptococcaceae</taxon>
        <taxon>Peptacetobacter</taxon>
    </lineage>
</organism>
<dbReference type="STRING" id="500633.CLOHIR_00312"/>
<feature type="transmembrane region" description="Helical" evidence="1">
    <location>
        <begin position="6"/>
        <end position="39"/>
    </location>
</feature>
<dbReference type="PIRSF" id="PIRSF016789">
    <property type="entry name" value="DUF454"/>
    <property type="match status" value="1"/>
</dbReference>
<dbReference type="PANTHER" id="PTHR35813">
    <property type="entry name" value="INNER MEMBRANE PROTEIN YBAN"/>
    <property type="match status" value="1"/>
</dbReference>
<dbReference type="PANTHER" id="PTHR35813:SF1">
    <property type="entry name" value="INNER MEMBRANE PROTEIN YBAN"/>
    <property type="match status" value="1"/>
</dbReference>
<proteinExistence type="predicted"/>
<feature type="transmembrane region" description="Helical" evidence="1">
    <location>
        <begin position="97"/>
        <end position="113"/>
    </location>
</feature>
<evidence type="ECO:0008006" key="4">
    <source>
        <dbReference type="Google" id="ProtNLM"/>
    </source>
</evidence>
<evidence type="ECO:0000313" key="3">
    <source>
        <dbReference type="Proteomes" id="UP000003178"/>
    </source>
</evidence>
<evidence type="ECO:0000256" key="1">
    <source>
        <dbReference type="SAM" id="Phobius"/>
    </source>
</evidence>
<dbReference type="RefSeq" id="WP_006439234.1">
    <property type="nucleotide sequence ID" value="NZ_DS995355.1"/>
</dbReference>
<dbReference type="Pfam" id="PF04304">
    <property type="entry name" value="DUF454"/>
    <property type="match status" value="1"/>
</dbReference>
<dbReference type="AlphaFoldDB" id="B6FWR3"/>
<accession>B6FWR3</accession>
<dbReference type="EMBL" id="ABWP01000011">
    <property type="protein sequence ID" value="EEA85974.1"/>
    <property type="molecule type" value="Genomic_DNA"/>
</dbReference>
<name>B6FWR3_PEPHT</name>
<dbReference type="HOGENOM" id="CLU_113299_3_0_9"/>
<reference evidence="2 3" key="2">
    <citation type="submission" date="2008-10" db="EMBL/GenBank/DDBJ databases">
        <title>Draft genome sequence of Clostridium hiranonis (DSM 13275).</title>
        <authorList>
            <person name="Sudarsanam P."/>
            <person name="Ley R."/>
            <person name="Guruge J."/>
            <person name="Turnbaugh P.J."/>
            <person name="Mahowald M."/>
            <person name="Liep D."/>
            <person name="Gordon J."/>
        </authorList>
    </citation>
    <scope>NUCLEOTIDE SEQUENCE [LARGE SCALE GENOMIC DNA]</scope>
    <source>
        <strain evidence="2 3">DSM 13275</strain>
    </source>
</reference>
<keyword evidence="1" id="KW-0472">Membrane</keyword>
<evidence type="ECO:0000313" key="2">
    <source>
        <dbReference type="EMBL" id="EEA85974.1"/>
    </source>
</evidence>
<keyword evidence="1" id="KW-1133">Transmembrane helix</keyword>
<sequence>MKIVYVVLGFVAMIIGSIGIVLPVLPTTPFLLVAAVCFAKGSKKLDAWFKKTKLYKNHLEDFVNNREMKMNTKVYILAFASILLLGAFFSMNNIYGRMTILALIAFKYYYFIFKVKTIRA</sequence>
<comment type="caution">
    <text evidence="2">The sequence shown here is derived from an EMBL/GenBank/DDBJ whole genome shotgun (WGS) entry which is preliminary data.</text>
</comment>